<organism evidence="1">
    <name type="scientific">Anguilla anguilla</name>
    <name type="common">European freshwater eel</name>
    <name type="synonym">Muraena anguilla</name>
    <dbReference type="NCBI Taxonomy" id="7936"/>
    <lineage>
        <taxon>Eukaryota</taxon>
        <taxon>Metazoa</taxon>
        <taxon>Chordata</taxon>
        <taxon>Craniata</taxon>
        <taxon>Vertebrata</taxon>
        <taxon>Euteleostomi</taxon>
        <taxon>Actinopterygii</taxon>
        <taxon>Neopterygii</taxon>
        <taxon>Teleostei</taxon>
        <taxon>Anguilliformes</taxon>
        <taxon>Anguillidae</taxon>
        <taxon>Anguilla</taxon>
    </lineage>
</organism>
<accession>A0A0E9TFC9</accession>
<protein>
    <submittedName>
        <fullName evidence="1">Uncharacterized protein</fullName>
    </submittedName>
</protein>
<proteinExistence type="predicted"/>
<sequence>MFQFKVDLTCSLQERVQCL</sequence>
<reference evidence="1" key="2">
    <citation type="journal article" date="2015" name="Fish Shellfish Immunol.">
        <title>Early steps in the European eel (Anguilla anguilla)-Vibrio vulnificus interaction in the gills: Role of the RtxA13 toxin.</title>
        <authorList>
            <person name="Callol A."/>
            <person name="Pajuelo D."/>
            <person name="Ebbesson L."/>
            <person name="Teles M."/>
            <person name="MacKenzie S."/>
            <person name="Amaro C."/>
        </authorList>
    </citation>
    <scope>NUCLEOTIDE SEQUENCE</scope>
</reference>
<reference evidence="1" key="1">
    <citation type="submission" date="2014-11" db="EMBL/GenBank/DDBJ databases">
        <authorList>
            <person name="Amaro Gonzalez C."/>
        </authorList>
    </citation>
    <scope>NUCLEOTIDE SEQUENCE</scope>
</reference>
<name>A0A0E9TFC9_ANGAN</name>
<dbReference type="EMBL" id="GBXM01056952">
    <property type="protein sequence ID" value="JAH51625.1"/>
    <property type="molecule type" value="Transcribed_RNA"/>
</dbReference>
<dbReference type="AlphaFoldDB" id="A0A0E9TFC9"/>
<evidence type="ECO:0000313" key="1">
    <source>
        <dbReference type="EMBL" id="JAH51625.1"/>
    </source>
</evidence>